<reference evidence="3" key="1">
    <citation type="submission" date="2016-10" db="EMBL/GenBank/DDBJ databases">
        <authorList>
            <person name="Varghese N."/>
            <person name="Submissions S."/>
        </authorList>
    </citation>
    <scope>NUCLEOTIDE SEQUENCE [LARGE SCALE GENOMIC DNA]</scope>
    <source>
        <strain evidence="3">DSM 5918</strain>
    </source>
</reference>
<evidence type="ECO:0000256" key="1">
    <source>
        <dbReference type="SAM" id="SignalP"/>
    </source>
</evidence>
<sequence>MSRIRSVKILFFLIAGVLIINCGNASASSENEFAASLYGGVMTDDNWRQSISGQADLVDSHILVGALGWTFYRPANRLWSLELEANVARHFGIQEHFEFNAPILTARWEYFPWNKFLETSLAYGLGPSYATKLPEYERQKSGDSEQFLLFWHIEATFALPESRWSTLLRLHHRSSGYGMFADKGGSNILTMGLRYDF</sequence>
<feature type="signal peptide" evidence="1">
    <location>
        <begin position="1"/>
        <end position="27"/>
    </location>
</feature>
<proteinExistence type="predicted"/>
<dbReference type="EMBL" id="FORX01000010">
    <property type="protein sequence ID" value="SFJ93361.1"/>
    <property type="molecule type" value="Genomic_DNA"/>
</dbReference>
<keyword evidence="3" id="KW-1185">Reference proteome</keyword>
<name>A0A1I3VGT8_9BACT</name>
<dbReference type="Proteomes" id="UP000198635">
    <property type="component" value="Unassembled WGS sequence"/>
</dbReference>
<accession>A0A1I3VGT8</accession>
<dbReference type="STRING" id="52560.SAMN04488082_11010"/>
<gene>
    <name evidence="2" type="ORF">SAMN04488082_11010</name>
</gene>
<evidence type="ECO:0000313" key="3">
    <source>
        <dbReference type="Proteomes" id="UP000198635"/>
    </source>
</evidence>
<evidence type="ECO:0008006" key="4">
    <source>
        <dbReference type="Google" id="ProtNLM"/>
    </source>
</evidence>
<dbReference type="AlphaFoldDB" id="A0A1I3VGT8"/>
<organism evidence="2 3">
    <name type="scientific">Desulfomicrobium apsheronum</name>
    <dbReference type="NCBI Taxonomy" id="52560"/>
    <lineage>
        <taxon>Bacteria</taxon>
        <taxon>Pseudomonadati</taxon>
        <taxon>Thermodesulfobacteriota</taxon>
        <taxon>Desulfovibrionia</taxon>
        <taxon>Desulfovibrionales</taxon>
        <taxon>Desulfomicrobiaceae</taxon>
        <taxon>Desulfomicrobium</taxon>
    </lineage>
</organism>
<dbReference type="RefSeq" id="WP_092375122.1">
    <property type="nucleotide sequence ID" value="NZ_FORX01000010.1"/>
</dbReference>
<dbReference type="OrthoDB" id="323914at2"/>
<evidence type="ECO:0000313" key="2">
    <source>
        <dbReference type="EMBL" id="SFJ93361.1"/>
    </source>
</evidence>
<protein>
    <recommendedName>
        <fullName evidence="4">Lipid A 3-O-deacylase (PagL)</fullName>
    </recommendedName>
</protein>
<feature type="chain" id="PRO_5011532685" description="Lipid A 3-O-deacylase (PagL)" evidence="1">
    <location>
        <begin position="28"/>
        <end position="197"/>
    </location>
</feature>
<keyword evidence="1" id="KW-0732">Signal</keyword>